<dbReference type="InterPro" id="IPR042089">
    <property type="entry name" value="Peptidase_M13_dom_2"/>
</dbReference>
<feature type="domain" description="Peptidase M13 C-terminal" evidence="2">
    <location>
        <begin position="135"/>
        <end position="205"/>
    </location>
</feature>
<proteinExistence type="inferred from homology"/>
<evidence type="ECO:0000313" key="4">
    <source>
        <dbReference type="Proteomes" id="UP001553161"/>
    </source>
</evidence>
<dbReference type="SUPFAM" id="SSF55486">
    <property type="entry name" value="Metalloproteases ('zincins'), catalytic domain"/>
    <property type="match status" value="1"/>
</dbReference>
<dbReference type="InterPro" id="IPR018497">
    <property type="entry name" value="Peptidase_M13_C"/>
</dbReference>
<dbReference type="EC" id="3.4.24.-" evidence="3"/>
<protein>
    <submittedName>
        <fullName evidence="3">M13-type metalloendopeptidase</fullName>
        <ecNumber evidence="3">3.4.24.-</ecNumber>
    </submittedName>
</protein>
<dbReference type="GO" id="GO:0016787">
    <property type="term" value="F:hydrolase activity"/>
    <property type="evidence" value="ECO:0007669"/>
    <property type="project" value="UniProtKB-KW"/>
</dbReference>
<dbReference type="PANTHER" id="PTHR11733">
    <property type="entry name" value="ZINC METALLOPROTEASE FAMILY M13 NEPRILYSIN-RELATED"/>
    <property type="match status" value="1"/>
</dbReference>
<name>A0ABV3L8G3_9RHOB</name>
<evidence type="ECO:0000313" key="3">
    <source>
        <dbReference type="EMBL" id="MEV8467847.1"/>
    </source>
</evidence>
<comment type="similarity">
    <text evidence="1">Belongs to the peptidase M13 family.</text>
</comment>
<dbReference type="PROSITE" id="PS51885">
    <property type="entry name" value="NEPRILYSIN"/>
    <property type="match status" value="1"/>
</dbReference>
<organism evidence="3 4">
    <name type="scientific">Meridianimarinicoccus marinus</name>
    <dbReference type="NCBI Taxonomy" id="3231483"/>
    <lineage>
        <taxon>Bacteria</taxon>
        <taxon>Pseudomonadati</taxon>
        <taxon>Pseudomonadota</taxon>
        <taxon>Alphaproteobacteria</taxon>
        <taxon>Rhodobacterales</taxon>
        <taxon>Paracoccaceae</taxon>
        <taxon>Meridianimarinicoccus</taxon>
    </lineage>
</organism>
<dbReference type="Proteomes" id="UP001553161">
    <property type="component" value="Unassembled WGS sequence"/>
</dbReference>
<dbReference type="Pfam" id="PF01431">
    <property type="entry name" value="Peptidase_M13"/>
    <property type="match status" value="1"/>
</dbReference>
<keyword evidence="4" id="KW-1185">Reference proteome</keyword>
<dbReference type="InterPro" id="IPR024079">
    <property type="entry name" value="MetalloPept_cat_dom_sf"/>
</dbReference>
<dbReference type="EMBL" id="JBFBVU010000018">
    <property type="protein sequence ID" value="MEV8467847.1"/>
    <property type="molecule type" value="Genomic_DNA"/>
</dbReference>
<sequence>MTGIQTVFIDRLPSRNGLSEETSAAAKHKLENFYYKVGDPDEWIDHSGVEIGTDAVANLKYIAGFLDDRLRARTQRPVTHDQFNTESTLPIVVNAAYNTTYNSFDVPAAIQQPPVLEPETDAPIWVCRQGGIIAGLSPSQRCFIAWSQMRTWKPTEQFIRTIVAADGHPPAEYRAYAPLQHVKAFYEALDITEGDPMWLPPEQRVNAW</sequence>
<comment type="caution">
    <text evidence="3">The sequence shown here is derived from an EMBL/GenBank/DDBJ whole genome shotgun (WGS) entry which is preliminary data.</text>
</comment>
<dbReference type="Gene3D" id="1.10.1380.10">
    <property type="entry name" value="Neutral endopeptidase , domain2"/>
    <property type="match status" value="1"/>
</dbReference>
<evidence type="ECO:0000259" key="2">
    <source>
        <dbReference type="Pfam" id="PF01431"/>
    </source>
</evidence>
<keyword evidence="3" id="KW-0378">Hydrolase</keyword>
<dbReference type="InterPro" id="IPR000718">
    <property type="entry name" value="Peptidase_M13"/>
</dbReference>
<reference evidence="3 4" key="1">
    <citation type="submission" date="2024-07" db="EMBL/GenBank/DDBJ databases">
        <authorList>
            <person name="Kang M."/>
        </authorList>
    </citation>
    <scope>NUCLEOTIDE SEQUENCE [LARGE SCALE GENOMIC DNA]</scope>
    <source>
        <strain evidence="3 4">DFM31</strain>
    </source>
</reference>
<gene>
    <name evidence="3" type="ORF">AB0T83_13785</name>
</gene>
<dbReference type="PANTHER" id="PTHR11733:SF167">
    <property type="entry name" value="FI17812P1-RELATED"/>
    <property type="match status" value="1"/>
</dbReference>
<dbReference type="RefSeq" id="WP_366193736.1">
    <property type="nucleotide sequence ID" value="NZ_JBFBVU010000018.1"/>
</dbReference>
<accession>A0ABV3L8G3</accession>
<dbReference type="Gene3D" id="3.40.390.10">
    <property type="entry name" value="Collagenase (Catalytic Domain)"/>
    <property type="match status" value="2"/>
</dbReference>
<evidence type="ECO:0000256" key="1">
    <source>
        <dbReference type="ARBA" id="ARBA00007357"/>
    </source>
</evidence>